<feature type="DNA-binding region" description="OmpR/PhoB-type" evidence="6">
    <location>
        <begin position="1"/>
        <end position="91"/>
    </location>
</feature>
<comment type="caution">
    <text evidence="9">The sequence shown here is derived from an EMBL/GenBank/DDBJ whole genome shotgun (WGS) entry which is preliminary data.</text>
</comment>
<dbReference type="Gene3D" id="3.40.50.300">
    <property type="entry name" value="P-loop containing nucleotide triphosphate hydrolases"/>
    <property type="match status" value="1"/>
</dbReference>
<dbReference type="InterPro" id="IPR051677">
    <property type="entry name" value="AfsR-DnrI-RedD_regulator"/>
</dbReference>
<dbReference type="InterPro" id="IPR036388">
    <property type="entry name" value="WH-like_DNA-bd_sf"/>
</dbReference>
<dbReference type="CDD" id="cd15831">
    <property type="entry name" value="BTAD"/>
    <property type="match status" value="1"/>
</dbReference>
<comment type="similarity">
    <text evidence="1">Belongs to the AfsR/DnrI/RedD regulatory family.</text>
</comment>
<dbReference type="Proteomes" id="UP000321617">
    <property type="component" value="Unassembled WGS sequence"/>
</dbReference>
<feature type="repeat" description="TPR" evidence="5">
    <location>
        <begin position="711"/>
        <end position="744"/>
    </location>
</feature>
<dbReference type="Pfam" id="PF03704">
    <property type="entry name" value="BTAD"/>
    <property type="match status" value="1"/>
</dbReference>
<dbReference type="GO" id="GO:0006355">
    <property type="term" value="P:regulation of DNA-templated transcription"/>
    <property type="evidence" value="ECO:0007669"/>
    <property type="project" value="InterPro"/>
</dbReference>
<dbReference type="InterPro" id="IPR016032">
    <property type="entry name" value="Sig_transdc_resp-reg_C-effctor"/>
</dbReference>
<evidence type="ECO:0000256" key="2">
    <source>
        <dbReference type="ARBA" id="ARBA00023015"/>
    </source>
</evidence>
<dbReference type="GO" id="GO:0003677">
    <property type="term" value="F:DNA binding"/>
    <property type="evidence" value="ECO:0007669"/>
    <property type="project" value="UniProtKB-UniRule"/>
</dbReference>
<dbReference type="PRINTS" id="PR00364">
    <property type="entry name" value="DISEASERSIST"/>
</dbReference>
<name>A0A562VBF4_9ACTN</name>
<feature type="region of interest" description="Disordered" evidence="7">
    <location>
        <begin position="962"/>
        <end position="1053"/>
    </location>
</feature>
<reference evidence="9 10" key="1">
    <citation type="journal article" date="2013" name="Stand. Genomic Sci.">
        <title>Genomic Encyclopedia of Type Strains, Phase I: The one thousand microbial genomes (KMG-I) project.</title>
        <authorList>
            <person name="Kyrpides N.C."/>
            <person name="Woyke T."/>
            <person name="Eisen J.A."/>
            <person name="Garrity G."/>
            <person name="Lilburn T.G."/>
            <person name="Beck B.J."/>
            <person name="Whitman W.B."/>
            <person name="Hugenholtz P."/>
            <person name="Klenk H.P."/>
        </authorList>
    </citation>
    <scope>NUCLEOTIDE SEQUENCE [LARGE SCALE GENOMIC DNA]</scope>
    <source>
        <strain evidence="9 10">DSM 45044</strain>
    </source>
</reference>
<dbReference type="InterPro" id="IPR027417">
    <property type="entry name" value="P-loop_NTPase"/>
</dbReference>
<evidence type="ECO:0000256" key="5">
    <source>
        <dbReference type="PROSITE-ProRule" id="PRU00339"/>
    </source>
</evidence>
<dbReference type="SMART" id="SM01043">
    <property type="entry name" value="BTAD"/>
    <property type="match status" value="1"/>
</dbReference>
<dbReference type="Pfam" id="PF13374">
    <property type="entry name" value="TPR_10"/>
    <property type="match status" value="2"/>
</dbReference>
<dbReference type="GO" id="GO:0043531">
    <property type="term" value="F:ADP binding"/>
    <property type="evidence" value="ECO:0007669"/>
    <property type="project" value="InterPro"/>
</dbReference>
<dbReference type="FunFam" id="1.25.40.10:FF:000222">
    <property type="entry name" value="SARP family transcriptional regulator"/>
    <property type="match status" value="1"/>
</dbReference>
<proteinExistence type="inferred from homology"/>
<gene>
    <name evidence="9" type="ORF">LX16_0915</name>
</gene>
<keyword evidence="4" id="KW-0804">Transcription</keyword>
<organism evidence="9 10">
    <name type="scientific">Stackebrandtia albiflava</name>
    <dbReference type="NCBI Taxonomy" id="406432"/>
    <lineage>
        <taxon>Bacteria</taxon>
        <taxon>Bacillati</taxon>
        <taxon>Actinomycetota</taxon>
        <taxon>Actinomycetes</taxon>
        <taxon>Glycomycetales</taxon>
        <taxon>Glycomycetaceae</taxon>
        <taxon>Stackebrandtia</taxon>
    </lineage>
</organism>
<keyword evidence="5" id="KW-0802">TPR repeat</keyword>
<dbReference type="PANTHER" id="PTHR35807">
    <property type="entry name" value="TRANSCRIPTIONAL REGULATOR REDD-RELATED"/>
    <property type="match status" value="1"/>
</dbReference>
<evidence type="ECO:0000313" key="10">
    <source>
        <dbReference type="Proteomes" id="UP000321617"/>
    </source>
</evidence>
<protein>
    <submittedName>
        <fullName evidence="9">DNA-binding SARP family transcriptional activator</fullName>
    </submittedName>
</protein>
<accession>A0A562VBF4</accession>
<feature type="compositionally biased region" description="Basic residues" evidence="7">
    <location>
        <begin position="996"/>
        <end position="1015"/>
    </location>
</feature>
<dbReference type="Gene3D" id="1.25.40.10">
    <property type="entry name" value="Tetratricopeptide repeat domain"/>
    <property type="match status" value="3"/>
</dbReference>
<dbReference type="Pfam" id="PF00486">
    <property type="entry name" value="Trans_reg_C"/>
    <property type="match status" value="1"/>
</dbReference>
<dbReference type="InterPro" id="IPR019734">
    <property type="entry name" value="TPR_rpt"/>
</dbReference>
<dbReference type="PANTHER" id="PTHR35807:SF1">
    <property type="entry name" value="TRANSCRIPTIONAL REGULATOR REDD"/>
    <property type="match status" value="1"/>
</dbReference>
<evidence type="ECO:0000256" key="6">
    <source>
        <dbReference type="PROSITE-ProRule" id="PRU01091"/>
    </source>
</evidence>
<evidence type="ECO:0000256" key="3">
    <source>
        <dbReference type="ARBA" id="ARBA00023125"/>
    </source>
</evidence>
<dbReference type="GO" id="GO:0000160">
    <property type="term" value="P:phosphorelay signal transduction system"/>
    <property type="evidence" value="ECO:0007669"/>
    <property type="project" value="InterPro"/>
</dbReference>
<dbReference type="Gene3D" id="1.10.10.10">
    <property type="entry name" value="Winged helix-like DNA-binding domain superfamily/Winged helix DNA-binding domain"/>
    <property type="match status" value="1"/>
</dbReference>
<dbReference type="InterPro" id="IPR011990">
    <property type="entry name" value="TPR-like_helical_dom_sf"/>
</dbReference>
<evidence type="ECO:0000256" key="1">
    <source>
        <dbReference type="ARBA" id="ARBA00005820"/>
    </source>
</evidence>
<keyword evidence="10" id="KW-1185">Reference proteome</keyword>
<dbReference type="SMART" id="SM00862">
    <property type="entry name" value="Trans_reg_C"/>
    <property type="match status" value="1"/>
</dbReference>
<feature type="domain" description="OmpR/PhoB-type" evidence="8">
    <location>
        <begin position="1"/>
        <end position="91"/>
    </location>
</feature>
<dbReference type="PROSITE" id="PS50005">
    <property type="entry name" value="TPR"/>
    <property type="match status" value="1"/>
</dbReference>
<dbReference type="SUPFAM" id="SSF52540">
    <property type="entry name" value="P-loop containing nucleoside triphosphate hydrolases"/>
    <property type="match status" value="1"/>
</dbReference>
<sequence length="1053" mass="116631">MRFAILGDLAVENDTGPVVLAAAKQRRLLAALLSRPGRPVPADTLIDQLWSGETPPGAPDKALRWHVLRLRAALGDKDVIRWHADGYRLTAAEEDVDAARFLRGVREGAALADTDPASAHRLLSAALAEWRGPAFHDLADGIVQPEAERLEELRLVAVEQRCGIDLRLGRHAHLIPELTGLVAEHPFREAFRHHLMLALYRSGRQADALQLYRDGRTRLAEELGLDPGPRLRELERRILAADPELDPPAVSAGVAGPPQRVPSELPADLTGFVGRDAELAEAERLADAGDGVVTVVVDGMAGVGKSTFCVRLAHRLAERYPDGRIFLNLHGFGDVPSLSAHAALGRVLRSFGVPDDRIPEDVDHRAALFRTTVADRRVMLVLDNVADEEHVRPLVPGAGRHLVLVSSRRRLPGLDGAVAVSLRPFDADRAVEMFRRVSGVEGRTEAERLAMVDIVRLCGELPLAVRIAAGRFRARPNWTLAGLRERLTDEGTRLAQLELGSRSVESALMVSHRDLDADRRRLLTLLGGYPGGDFDAYAAAALWGSSVSYTELQLERLVEVNLLSEPSPGRFQFHDLVRAFATQRLAELPEDVRSAAMERLAEYYRLVSRMALETLMPHMFEVSEPSTDAFRPETPDLTEAPAERAWFDADHHNFLPVLHSVRRAGLLRDTWKMGRLFTSVMNYHSDFAQMTEISRLGLAAARELRDGEAEAELLRMLGNSLANTNQYTAATDAYREAVRLCREHGDRAGEALNHNNIGIVFAELGEEEDARAAFRLAVEMSAGAGPTRGLYGLCLSNLLALTVRGERFETARKLLAEARELFRELDNPYIMHRLDNAEGLLLTLEGGDEASLRLHETARRFFEGIGETAEIANSEGFLAVAYDRLGRPDEAMRHHRRALRIAAPLGHRSKLAGLAYEAGKTAVRMGEYAIAAQWFGEAEAMTLPTGNAGIRRAVREETAKLKAMTGRNLAPRDRSRLNSRRQWGRRSPDRLAVPPRGRRHRGRPVRRPRRRRALRPVRWSRSPVAHPWRRPGRPASPPGCRCSGRRPPGRAAP</sequence>
<dbReference type="SUPFAM" id="SSF48452">
    <property type="entry name" value="TPR-like"/>
    <property type="match status" value="2"/>
</dbReference>
<dbReference type="PROSITE" id="PS51755">
    <property type="entry name" value="OMPR_PHOB"/>
    <property type="match status" value="1"/>
</dbReference>
<dbReference type="AlphaFoldDB" id="A0A562VBF4"/>
<dbReference type="EMBL" id="VLLL01000005">
    <property type="protein sequence ID" value="TWJ15215.1"/>
    <property type="molecule type" value="Genomic_DNA"/>
</dbReference>
<evidence type="ECO:0000313" key="9">
    <source>
        <dbReference type="EMBL" id="TWJ15215.1"/>
    </source>
</evidence>
<evidence type="ECO:0000256" key="4">
    <source>
        <dbReference type="ARBA" id="ARBA00023163"/>
    </source>
</evidence>
<dbReference type="OrthoDB" id="7628974at2"/>
<feature type="compositionally biased region" description="Basic residues" evidence="7">
    <location>
        <begin position="1043"/>
        <end position="1053"/>
    </location>
</feature>
<evidence type="ECO:0000256" key="7">
    <source>
        <dbReference type="SAM" id="MobiDB-lite"/>
    </source>
</evidence>
<dbReference type="SUPFAM" id="SSF46894">
    <property type="entry name" value="C-terminal effector domain of the bipartite response regulators"/>
    <property type="match status" value="1"/>
</dbReference>
<dbReference type="SMART" id="SM00028">
    <property type="entry name" value="TPR"/>
    <property type="match status" value="3"/>
</dbReference>
<keyword evidence="2" id="KW-0805">Transcription regulation</keyword>
<evidence type="ECO:0000259" key="8">
    <source>
        <dbReference type="PROSITE" id="PS51755"/>
    </source>
</evidence>
<dbReference type="InterPro" id="IPR005158">
    <property type="entry name" value="BTAD"/>
</dbReference>
<keyword evidence="3 6" id="KW-0238">DNA-binding</keyword>
<dbReference type="InterPro" id="IPR001867">
    <property type="entry name" value="OmpR/PhoB-type_DNA-bd"/>
</dbReference>